<feature type="non-terminal residue" evidence="9">
    <location>
        <position position="363"/>
    </location>
</feature>
<dbReference type="InterPro" id="IPR001986">
    <property type="entry name" value="Enolpyruvate_Tfrase_dom"/>
</dbReference>
<evidence type="ECO:0000256" key="3">
    <source>
        <dbReference type="ARBA" id="ARBA00012450"/>
    </source>
</evidence>
<dbReference type="Gene3D" id="3.65.10.10">
    <property type="entry name" value="Enolpyruvate transferase domain"/>
    <property type="match status" value="2"/>
</dbReference>
<evidence type="ECO:0000256" key="6">
    <source>
        <dbReference type="ARBA" id="ARBA00023141"/>
    </source>
</evidence>
<evidence type="ECO:0000256" key="4">
    <source>
        <dbReference type="ARBA" id="ARBA00022605"/>
    </source>
</evidence>
<sequence>AKGVSIIKNPLISGDVEVTIDVLKSLGHRISRVSEDTYMVKSNLGTIKTIKSILDCKNSGTSIRIFCALAMLIDGGLSFSGEFLKRKRPIIPLLNALESIGGSYDLSDDILTVKRKGKKCSAIELPGNISSQFVSALLMMCPLLICKKTNSITIKITSPITSYPYVKITLEVLKSFGINIQESIDNKRVGKYIITCGQNYRAQTYEIPGDFSSASFIIVAAVLSPEDSKVIINNLNFDKPQGDQRLIEILKRMGAKIEVFRDKNSISVIGNLSTYPLTGIAIDIKDTPDLFPILSIVGAFASGKTELYNASSIRGKESDRILIVARELNKMGVKVKEEEDKLTIYHCGQLKGVDINHEHDHRV</sequence>
<gene>
    <name evidence="9" type="ORF">S01H1_16506</name>
</gene>
<feature type="domain" description="Enolpyruvate transferase" evidence="8">
    <location>
        <begin position="1"/>
        <end position="363"/>
    </location>
</feature>
<comment type="caution">
    <text evidence="9">The sequence shown here is derived from an EMBL/GenBank/DDBJ whole genome shotgun (WGS) entry which is preliminary data.</text>
</comment>
<dbReference type="EMBL" id="BARS01008688">
    <property type="protein sequence ID" value="GAF82418.1"/>
    <property type="molecule type" value="Genomic_DNA"/>
</dbReference>
<evidence type="ECO:0000256" key="1">
    <source>
        <dbReference type="ARBA" id="ARBA00004811"/>
    </source>
</evidence>
<comment type="similarity">
    <text evidence="2">Belongs to the EPSP synthase family.</text>
</comment>
<dbReference type="PROSITE" id="PS00104">
    <property type="entry name" value="EPSP_SYNTHASE_1"/>
    <property type="match status" value="1"/>
</dbReference>
<dbReference type="InterPro" id="IPR013792">
    <property type="entry name" value="RNA3'P_cycl/enolpyr_Trfase_a/b"/>
</dbReference>
<comment type="catalytic activity">
    <reaction evidence="7">
        <text>3-phosphoshikimate + phosphoenolpyruvate = 5-O-(1-carboxyvinyl)-3-phosphoshikimate + phosphate</text>
        <dbReference type="Rhea" id="RHEA:21256"/>
        <dbReference type="ChEBI" id="CHEBI:43474"/>
        <dbReference type="ChEBI" id="CHEBI:57701"/>
        <dbReference type="ChEBI" id="CHEBI:58702"/>
        <dbReference type="ChEBI" id="CHEBI:145989"/>
        <dbReference type="EC" id="2.5.1.19"/>
    </reaction>
    <physiologicalReaction direction="left-to-right" evidence="7">
        <dbReference type="Rhea" id="RHEA:21257"/>
    </physiologicalReaction>
</comment>
<dbReference type="InterPro" id="IPR006264">
    <property type="entry name" value="EPSP_synthase"/>
</dbReference>
<name>X0SMW6_9ZZZZ</name>
<feature type="non-terminal residue" evidence="9">
    <location>
        <position position="1"/>
    </location>
</feature>
<evidence type="ECO:0000256" key="7">
    <source>
        <dbReference type="ARBA" id="ARBA00044633"/>
    </source>
</evidence>
<dbReference type="GO" id="GO:0008652">
    <property type="term" value="P:amino acid biosynthetic process"/>
    <property type="evidence" value="ECO:0007669"/>
    <property type="project" value="UniProtKB-KW"/>
</dbReference>
<reference evidence="9" key="1">
    <citation type="journal article" date="2014" name="Front. Microbiol.">
        <title>High frequency of phylogenetically diverse reductive dehalogenase-homologous genes in deep subseafloor sedimentary metagenomes.</title>
        <authorList>
            <person name="Kawai M."/>
            <person name="Futagami T."/>
            <person name="Toyoda A."/>
            <person name="Takaki Y."/>
            <person name="Nishi S."/>
            <person name="Hori S."/>
            <person name="Arai W."/>
            <person name="Tsubouchi T."/>
            <person name="Morono Y."/>
            <person name="Uchiyama I."/>
            <person name="Ito T."/>
            <person name="Fujiyama A."/>
            <person name="Inagaki F."/>
            <person name="Takami H."/>
        </authorList>
    </citation>
    <scope>NUCLEOTIDE SEQUENCE</scope>
    <source>
        <strain evidence="9">Expedition CK06-06</strain>
    </source>
</reference>
<dbReference type="InterPro" id="IPR023193">
    <property type="entry name" value="EPSP_synthase_CS"/>
</dbReference>
<dbReference type="PANTHER" id="PTHR21090">
    <property type="entry name" value="AROM/DEHYDROQUINATE SYNTHASE"/>
    <property type="match status" value="1"/>
</dbReference>
<dbReference type="EC" id="2.5.1.19" evidence="3"/>
<dbReference type="Pfam" id="PF00275">
    <property type="entry name" value="EPSP_synthase"/>
    <property type="match status" value="1"/>
</dbReference>
<comment type="pathway">
    <text evidence="1">Metabolic intermediate biosynthesis; chorismate biosynthesis; chorismate from D-erythrose 4-phosphate and phosphoenolpyruvate: step 6/7.</text>
</comment>
<accession>X0SMW6</accession>
<dbReference type="InterPro" id="IPR036968">
    <property type="entry name" value="Enolpyruvate_Tfrase_sf"/>
</dbReference>
<dbReference type="PANTHER" id="PTHR21090:SF5">
    <property type="entry name" value="PENTAFUNCTIONAL AROM POLYPEPTIDE"/>
    <property type="match status" value="1"/>
</dbReference>
<dbReference type="NCBIfam" id="TIGR01356">
    <property type="entry name" value="aroA"/>
    <property type="match status" value="1"/>
</dbReference>
<dbReference type="GO" id="GO:0009073">
    <property type="term" value="P:aromatic amino acid family biosynthetic process"/>
    <property type="evidence" value="ECO:0007669"/>
    <property type="project" value="UniProtKB-KW"/>
</dbReference>
<dbReference type="GO" id="GO:0009423">
    <property type="term" value="P:chorismate biosynthetic process"/>
    <property type="evidence" value="ECO:0007669"/>
    <property type="project" value="UniProtKB-UniPathway"/>
</dbReference>
<keyword evidence="5" id="KW-0808">Transferase</keyword>
<protein>
    <recommendedName>
        <fullName evidence="3">3-phosphoshikimate 1-carboxyvinyltransferase</fullName>
        <ecNumber evidence="3">2.5.1.19</ecNumber>
    </recommendedName>
</protein>
<proteinExistence type="inferred from homology"/>
<dbReference type="CDD" id="cd01556">
    <property type="entry name" value="EPSP_synthase"/>
    <property type="match status" value="1"/>
</dbReference>
<evidence type="ECO:0000256" key="2">
    <source>
        <dbReference type="ARBA" id="ARBA00009948"/>
    </source>
</evidence>
<keyword evidence="6" id="KW-0057">Aromatic amino acid biosynthesis</keyword>
<dbReference type="SUPFAM" id="SSF55205">
    <property type="entry name" value="EPT/RTPC-like"/>
    <property type="match status" value="1"/>
</dbReference>
<keyword evidence="4" id="KW-0028">Amino-acid biosynthesis</keyword>
<dbReference type="GO" id="GO:0003866">
    <property type="term" value="F:3-phosphoshikimate 1-carboxyvinyltransferase activity"/>
    <property type="evidence" value="ECO:0007669"/>
    <property type="project" value="UniProtKB-EC"/>
</dbReference>
<evidence type="ECO:0000259" key="8">
    <source>
        <dbReference type="Pfam" id="PF00275"/>
    </source>
</evidence>
<dbReference type="AlphaFoldDB" id="X0SMW6"/>
<dbReference type="UniPathway" id="UPA00053">
    <property type="reaction ID" value="UER00089"/>
</dbReference>
<organism evidence="9">
    <name type="scientific">marine sediment metagenome</name>
    <dbReference type="NCBI Taxonomy" id="412755"/>
    <lineage>
        <taxon>unclassified sequences</taxon>
        <taxon>metagenomes</taxon>
        <taxon>ecological metagenomes</taxon>
    </lineage>
</organism>
<evidence type="ECO:0000256" key="5">
    <source>
        <dbReference type="ARBA" id="ARBA00022679"/>
    </source>
</evidence>
<evidence type="ECO:0000313" key="9">
    <source>
        <dbReference type="EMBL" id="GAF82418.1"/>
    </source>
</evidence>